<evidence type="ECO:0000313" key="2">
    <source>
        <dbReference type="Proteomes" id="UP000834106"/>
    </source>
</evidence>
<dbReference type="Proteomes" id="UP000834106">
    <property type="component" value="Chromosome 17"/>
</dbReference>
<proteinExistence type="predicted"/>
<dbReference type="PANTHER" id="PTHR33544:SF3">
    <property type="entry name" value="60S RIBOSOMAL PROTEIN L36"/>
    <property type="match status" value="1"/>
</dbReference>
<protein>
    <submittedName>
        <fullName evidence="1">Uncharacterized protein</fullName>
    </submittedName>
</protein>
<dbReference type="EMBL" id="OU503052">
    <property type="protein sequence ID" value="CAI9780126.1"/>
    <property type="molecule type" value="Genomic_DNA"/>
</dbReference>
<gene>
    <name evidence="1" type="ORF">FPE_LOCUS27556</name>
</gene>
<sequence length="214" mass="23660">MAQREEGWPLGLEPLNVRVGLFRNGDINGSFSFNTLLTASPTSSTFSSSDLDTESTGSFFHDRSITLGSLIGLSSILERSRRSTRGQLPEPTRNKKSYKSKIWCFSLCSNTTDAVSTNKNNAPSLGHFLEAERRAASDYRRNESPGAYGPDDFTHILSGLDTNSLFIGDHVAPPQSSSWLDSESARNFNADLFQHGSRDRSRLYFSCLCGHLTH</sequence>
<reference evidence="1" key="1">
    <citation type="submission" date="2023-05" db="EMBL/GenBank/DDBJ databases">
        <authorList>
            <person name="Huff M."/>
        </authorList>
    </citation>
    <scope>NUCLEOTIDE SEQUENCE</scope>
</reference>
<evidence type="ECO:0000313" key="1">
    <source>
        <dbReference type="EMBL" id="CAI9780126.1"/>
    </source>
</evidence>
<dbReference type="PANTHER" id="PTHR33544">
    <property type="entry name" value="DUF4005 DOMAIN-CONTAINING PROTEIN-RELATED"/>
    <property type="match status" value="1"/>
</dbReference>
<name>A0AAD2A5K8_9LAMI</name>
<dbReference type="InterPro" id="IPR040344">
    <property type="entry name" value="At3g17950-like"/>
</dbReference>
<accession>A0AAD2A5K8</accession>
<dbReference type="AlphaFoldDB" id="A0AAD2A5K8"/>
<organism evidence="1 2">
    <name type="scientific">Fraxinus pennsylvanica</name>
    <dbReference type="NCBI Taxonomy" id="56036"/>
    <lineage>
        <taxon>Eukaryota</taxon>
        <taxon>Viridiplantae</taxon>
        <taxon>Streptophyta</taxon>
        <taxon>Embryophyta</taxon>
        <taxon>Tracheophyta</taxon>
        <taxon>Spermatophyta</taxon>
        <taxon>Magnoliopsida</taxon>
        <taxon>eudicotyledons</taxon>
        <taxon>Gunneridae</taxon>
        <taxon>Pentapetalae</taxon>
        <taxon>asterids</taxon>
        <taxon>lamiids</taxon>
        <taxon>Lamiales</taxon>
        <taxon>Oleaceae</taxon>
        <taxon>Oleeae</taxon>
        <taxon>Fraxinus</taxon>
    </lineage>
</organism>
<keyword evidence="2" id="KW-1185">Reference proteome</keyword>